<organism evidence="6 7">
    <name type="scientific">Saltatorellus ferox</name>
    <dbReference type="NCBI Taxonomy" id="2528018"/>
    <lineage>
        <taxon>Bacteria</taxon>
        <taxon>Pseudomonadati</taxon>
        <taxon>Planctomycetota</taxon>
        <taxon>Planctomycetia</taxon>
        <taxon>Planctomycetia incertae sedis</taxon>
        <taxon>Saltatorellus</taxon>
    </lineage>
</organism>
<dbReference type="InterPro" id="IPR036388">
    <property type="entry name" value="WH-like_DNA-bd_sf"/>
</dbReference>
<feature type="domain" description="RNA polymerase sigma factor 70 region 4 type 2" evidence="5">
    <location>
        <begin position="8"/>
        <end position="60"/>
    </location>
</feature>
<evidence type="ECO:0000256" key="2">
    <source>
        <dbReference type="ARBA" id="ARBA00023082"/>
    </source>
</evidence>
<reference evidence="6 7" key="1">
    <citation type="submission" date="2019-02" db="EMBL/GenBank/DDBJ databases">
        <title>Deep-cultivation of Planctomycetes and their phenomic and genomic characterization uncovers novel biology.</title>
        <authorList>
            <person name="Wiegand S."/>
            <person name="Jogler M."/>
            <person name="Boedeker C."/>
            <person name="Pinto D."/>
            <person name="Vollmers J."/>
            <person name="Rivas-Marin E."/>
            <person name="Kohn T."/>
            <person name="Peeters S.H."/>
            <person name="Heuer A."/>
            <person name="Rast P."/>
            <person name="Oberbeckmann S."/>
            <person name="Bunk B."/>
            <person name="Jeske O."/>
            <person name="Meyerdierks A."/>
            <person name="Storesund J.E."/>
            <person name="Kallscheuer N."/>
            <person name="Luecker S."/>
            <person name="Lage O.M."/>
            <person name="Pohl T."/>
            <person name="Merkel B.J."/>
            <person name="Hornburger P."/>
            <person name="Mueller R.-W."/>
            <person name="Bruemmer F."/>
            <person name="Labrenz M."/>
            <person name="Spormann A.M."/>
            <person name="Op den Camp H."/>
            <person name="Overmann J."/>
            <person name="Amann R."/>
            <person name="Jetten M.S.M."/>
            <person name="Mascher T."/>
            <person name="Medema M.H."/>
            <person name="Devos D.P."/>
            <person name="Kaster A.-K."/>
            <person name="Ovreas L."/>
            <person name="Rohde M."/>
            <person name="Galperin M.Y."/>
            <person name="Jogler C."/>
        </authorList>
    </citation>
    <scope>NUCLEOTIDE SEQUENCE [LARGE SCALE GENOMIC DNA]</scope>
    <source>
        <strain evidence="6 7">Poly30</strain>
    </source>
</reference>
<name>A0A518F036_9BACT</name>
<dbReference type="CDD" id="cd06171">
    <property type="entry name" value="Sigma70_r4"/>
    <property type="match status" value="1"/>
</dbReference>
<evidence type="ECO:0000313" key="6">
    <source>
        <dbReference type="EMBL" id="QDV09700.1"/>
    </source>
</evidence>
<keyword evidence="1" id="KW-0805">Transcription regulation</keyword>
<evidence type="ECO:0000256" key="3">
    <source>
        <dbReference type="ARBA" id="ARBA00023125"/>
    </source>
</evidence>
<dbReference type="Pfam" id="PF08281">
    <property type="entry name" value="Sigma70_r4_2"/>
    <property type="match status" value="1"/>
</dbReference>
<accession>A0A518F036</accession>
<keyword evidence="4" id="KW-0804">Transcription</keyword>
<dbReference type="GO" id="GO:0003677">
    <property type="term" value="F:DNA binding"/>
    <property type="evidence" value="ECO:0007669"/>
    <property type="project" value="UniProtKB-KW"/>
</dbReference>
<sequence>MEQAEGRLRLASAVDQLPENQREALRLKFESGLSYAEIAAVLGSTEGTVGWWLHAAVKTLRERLGKALEDGAVASSIGGGEA</sequence>
<dbReference type="InterPro" id="IPR013324">
    <property type="entry name" value="RNA_pol_sigma_r3/r4-like"/>
</dbReference>
<dbReference type="NCBIfam" id="TIGR02937">
    <property type="entry name" value="sigma70-ECF"/>
    <property type="match status" value="1"/>
</dbReference>
<evidence type="ECO:0000256" key="1">
    <source>
        <dbReference type="ARBA" id="ARBA00023015"/>
    </source>
</evidence>
<gene>
    <name evidence="6" type="ORF">Poly30_52590</name>
</gene>
<dbReference type="EMBL" id="CP036434">
    <property type="protein sequence ID" value="QDV09700.1"/>
    <property type="molecule type" value="Genomic_DNA"/>
</dbReference>
<evidence type="ECO:0000259" key="5">
    <source>
        <dbReference type="Pfam" id="PF08281"/>
    </source>
</evidence>
<dbReference type="PANTHER" id="PTHR43133">
    <property type="entry name" value="RNA POLYMERASE ECF-TYPE SIGMA FACTO"/>
    <property type="match status" value="1"/>
</dbReference>
<keyword evidence="3" id="KW-0238">DNA-binding</keyword>
<dbReference type="InterPro" id="IPR013249">
    <property type="entry name" value="RNA_pol_sigma70_r4_t2"/>
</dbReference>
<dbReference type="SUPFAM" id="SSF88659">
    <property type="entry name" value="Sigma3 and sigma4 domains of RNA polymerase sigma factors"/>
    <property type="match status" value="1"/>
</dbReference>
<dbReference type="InterPro" id="IPR039425">
    <property type="entry name" value="RNA_pol_sigma-70-like"/>
</dbReference>
<evidence type="ECO:0000313" key="7">
    <source>
        <dbReference type="Proteomes" id="UP000320390"/>
    </source>
</evidence>
<dbReference type="InterPro" id="IPR014284">
    <property type="entry name" value="RNA_pol_sigma-70_dom"/>
</dbReference>
<proteinExistence type="predicted"/>
<evidence type="ECO:0000256" key="4">
    <source>
        <dbReference type="ARBA" id="ARBA00023163"/>
    </source>
</evidence>
<dbReference type="GO" id="GO:0006352">
    <property type="term" value="P:DNA-templated transcription initiation"/>
    <property type="evidence" value="ECO:0007669"/>
    <property type="project" value="InterPro"/>
</dbReference>
<dbReference type="Proteomes" id="UP000320390">
    <property type="component" value="Chromosome"/>
</dbReference>
<dbReference type="GO" id="GO:0016987">
    <property type="term" value="F:sigma factor activity"/>
    <property type="evidence" value="ECO:0007669"/>
    <property type="project" value="UniProtKB-KW"/>
</dbReference>
<keyword evidence="2" id="KW-0731">Sigma factor</keyword>
<protein>
    <submittedName>
        <fullName evidence="6">RNA polymerase sigma factor</fullName>
    </submittedName>
</protein>
<dbReference type="PANTHER" id="PTHR43133:SF8">
    <property type="entry name" value="RNA POLYMERASE SIGMA FACTOR HI_1459-RELATED"/>
    <property type="match status" value="1"/>
</dbReference>
<keyword evidence="7" id="KW-1185">Reference proteome</keyword>
<dbReference type="AlphaFoldDB" id="A0A518F036"/>
<dbReference type="Gene3D" id="1.10.10.10">
    <property type="entry name" value="Winged helix-like DNA-binding domain superfamily/Winged helix DNA-binding domain"/>
    <property type="match status" value="1"/>
</dbReference>